<comment type="function">
    <text evidence="3">Exhibits a very high intrinsic GTPase hydrolysis rate. Involved in the addition of a carboxymethylaminomethyl (cmnm) group at the wobble position (U34) of certain tRNAs, forming tRNA-cmnm(5)s(2)U34.</text>
</comment>
<dbReference type="GO" id="GO:0005829">
    <property type="term" value="C:cytosol"/>
    <property type="evidence" value="ECO:0007669"/>
    <property type="project" value="TreeGrafter"/>
</dbReference>
<evidence type="ECO:0000259" key="6">
    <source>
        <dbReference type="Pfam" id="PF12631"/>
    </source>
</evidence>
<feature type="binding site" evidence="3">
    <location>
        <begin position="232"/>
        <end position="237"/>
    </location>
    <ligand>
        <name>GTP</name>
        <dbReference type="ChEBI" id="CHEBI:37565"/>
    </ligand>
</feature>
<dbReference type="GO" id="GO:0030488">
    <property type="term" value="P:tRNA methylation"/>
    <property type="evidence" value="ECO:0007669"/>
    <property type="project" value="TreeGrafter"/>
</dbReference>
<keyword evidence="3" id="KW-0630">Potassium</keyword>
<dbReference type="Pfam" id="PF12631">
    <property type="entry name" value="MnmE_helical"/>
    <property type="match status" value="1"/>
</dbReference>
<dbReference type="InterPro" id="IPR006073">
    <property type="entry name" value="GTP-bd"/>
</dbReference>
<dbReference type="RefSeq" id="WP_231741668.1">
    <property type="nucleotide sequence ID" value="NZ_CP151726.1"/>
</dbReference>
<comment type="caution">
    <text evidence="7">The sequence shown here is derived from an EMBL/GenBank/DDBJ whole genome shotgun (WGS) entry which is preliminary data.</text>
</comment>
<feature type="domain" description="MnmE helical" evidence="6">
    <location>
        <begin position="129"/>
        <end position="463"/>
    </location>
</feature>
<comment type="cofactor">
    <cofactor evidence="3">
        <name>K(+)</name>
        <dbReference type="ChEBI" id="CHEBI:29103"/>
    </cofactor>
    <text evidence="3">Binds 1 potassium ion per subunit.</text>
</comment>
<dbReference type="InterPro" id="IPR027266">
    <property type="entry name" value="TrmE/GcvT-like"/>
</dbReference>
<dbReference type="GO" id="GO:0003924">
    <property type="term" value="F:GTPase activity"/>
    <property type="evidence" value="ECO:0007669"/>
    <property type="project" value="UniProtKB-UniRule"/>
</dbReference>
<dbReference type="EMBL" id="SJPN01000001">
    <property type="protein sequence ID" value="TWU08054.1"/>
    <property type="molecule type" value="Genomic_DNA"/>
</dbReference>
<organism evidence="7 8">
    <name type="scientific">Stieleria varia</name>
    <dbReference type="NCBI Taxonomy" id="2528005"/>
    <lineage>
        <taxon>Bacteria</taxon>
        <taxon>Pseudomonadati</taxon>
        <taxon>Planctomycetota</taxon>
        <taxon>Planctomycetia</taxon>
        <taxon>Pirellulales</taxon>
        <taxon>Pirellulaceae</taxon>
        <taxon>Stieleria</taxon>
    </lineage>
</organism>
<evidence type="ECO:0000259" key="5">
    <source>
        <dbReference type="Pfam" id="PF10396"/>
    </source>
</evidence>
<evidence type="ECO:0000259" key="4">
    <source>
        <dbReference type="Pfam" id="PF01926"/>
    </source>
</evidence>
<dbReference type="GO" id="GO:0046872">
    <property type="term" value="F:metal ion binding"/>
    <property type="evidence" value="ECO:0007669"/>
    <property type="project" value="UniProtKB-KW"/>
</dbReference>
<feature type="binding site" evidence="3">
    <location>
        <position position="29"/>
    </location>
    <ligand>
        <name>(6S)-5-formyl-5,6,7,8-tetrahydrofolate</name>
        <dbReference type="ChEBI" id="CHEBI:57457"/>
    </ligand>
</feature>
<dbReference type="PANTHER" id="PTHR42714:SF2">
    <property type="entry name" value="TRNA MODIFICATION GTPASE GTPBP3, MITOCHONDRIAL"/>
    <property type="match status" value="1"/>
</dbReference>
<dbReference type="SUPFAM" id="SSF103025">
    <property type="entry name" value="Folate-binding domain"/>
    <property type="match status" value="1"/>
</dbReference>
<evidence type="ECO:0000256" key="2">
    <source>
        <dbReference type="ARBA" id="ARBA00023134"/>
    </source>
</evidence>
<dbReference type="SUPFAM" id="SSF116878">
    <property type="entry name" value="TrmE connector domain"/>
    <property type="match status" value="1"/>
</dbReference>
<name>A0A5C6BBZ8_9BACT</name>
<keyword evidence="8" id="KW-1185">Reference proteome</keyword>
<feature type="binding site" evidence="3">
    <location>
        <position position="466"/>
    </location>
    <ligand>
        <name>(6S)-5-formyl-5,6,7,8-tetrahydrofolate</name>
        <dbReference type="ChEBI" id="CHEBI:57457"/>
    </ligand>
</feature>
<dbReference type="SUPFAM" id="SSF52540">
    <property type="entry name" value="P-loop containing nucleoside triphosphate hydrolases"/>
    <property type="match status" value="1"/>
</dbReference>
<dbReference type="InterPro" id="IPR027417">
    <property type="entry name" value="P-loop_NTPase"/>
</dbReference>
<keyword evidence="3" id="KW-0479">Metal-binding</keyword>
<evidence type="ECO:0000313" key="8">
    <source>
        <dbReference type="Proteomes" id="UP000320176"/>
    </source>
</evidence>
<dbReference type="Proteomes" id="UP000320176">
    <property type="component" value="Unassembled WGS sequence"/>
</dbReference>
<dbReference type="GO" id="GO:0005525">
    <property type="term" value="F:GTP binding"/>
    <property type="evidence" value="ECO:0007669"/>
    <property type="project" value="UniProtKB-UniRule"/>
</dbReference>
<feature type="binding site" evidence="3">
    <location>
        <begin position="251"/>
        <end position="257"/>
    </location>
    <ligand>
        <name>GTP</name>
        <dbReference type="ChEBI" id="CHEBI:37565"/>
    </ligand>
</feature>
<gene>
    <name evidence="7" type="primary">mnmE_1</name>
    <name evidence="3" type="synonym">mnmE</name>
    <name evidence="3" type="synonym">trmE</name>
    <name evidence="7" type="ORF">Pla52n_06320</name>
</gene>
<dbReference type="Pfam" id="PF10396">
    <property type="entry name" value="TrmE_N"/>
    <property type="match status" value="1"/>
</dbReference>
<dbReference type="AlphaFoldDB" id="A0A5C6BBZ8"/>
<feature type="domain" description="GTP-binding protein TrmE N-terminal" evidence="5">
    <location>
        <begin position="12"/>
        <end position="126"/>
    </location>
</feature>
<keyword evidence="2 3" id="KW-0342">GTP-binding</keyword>
<feature type="binding site" evidence="3">
    <location>
        <position position="126"/>
    </location>
    <ligand>
        <name>(6S)-5-formyl-5,6,7,8-tetrahydrofolate</name>
        <dbReference type="ChEBI" id="CHEBI:57457"/>
    </ligand>
</feature>
<dbReference type="Pfam" id="PF01926">
    <property type="entry name" value="MMR_HSR1"/>
    <property type="match status" value="1"/>
</dbReference>
<feature type="binding site" evidence="3">
    <location>
        <begin position="276"/>
        <end position="279"/>
    </location>
    <ligand>
        <name>GTP</name>
        <dbReference type="ChEBI" id="CHEBI:37565"/>
    </ligand>
</feature>
<evidence type="ECO:0000256" key="1">
    <source>
        <dbReference type="ARBA" id="ARBA00022741"/>
    </source>
</evidence>
<dbReference type="InterPro" id="IPR025867">
    <property type="entry name" value="MnmE_helical"/>
</dbReference>
<dbReference type="HAMAP" id="MF_00379">
    <property type="entry name" value="GTPase_MnmE"/>
    <property type="match status" value="1"/>
</dbReference>
<feature type="binding site" evidence="3">
    <location>
        <position position="87"/>
    </location>
    <ligand>
        <name>(6S)-5-formyl-5,6,7,8-tetrahydrofolate</name>
        <dbReference type="ChEBI" id="CHEBI:57457"/>
    </ligand>
</feature>
<comment type="subcellular location">
    <subcellularLocation>
        <location evidence="3">Cytoplasm</location>
    </subcellularLocation>
</comment>
<dbReference type="InterPro" id="IPR027368">
    <property type="entry name" value="MnmE_dom2"/>
</dbReference>
<keyword evidence="1 3" id="KW-0547">Nucleotide-binding</keyword>
<dbReference type="InterPro" id="IPR018948">
    <property type="entry name" value="GTP-bd_TrmE_N"/>
</dbReference>
<keyword evidence="3" id="KW-0819">tRNA processing</keyword>
<accession>A0A5C6BBZ8</accession>
<dbReference type="Gene3D" id="3.40.50.300">
    <property type="entry name" value="P-loop containing nucleotide triphosphate hydrolases"/>
    <property type="match status" value="1"/>
</dbReference>
<keyword evidence="3 7" id="KW-0378">Hydrolase</keyword>
<sequence>MNASLVADIEDTIVAIASPPQGSARGIVRISGPQSVSVMAALGCESLSKRPHHQQLKFVLPEPLGALPVRVLIWPGKRSYTGQPSAEVHTIGCLPILEALMQQVVQAGARPARPGEFTMRSFLAGRIDLTQAEAVLGVIDAGQRGALDHALRQLSGNLSRPLEQMRSELLDLLADVEAGLDFVDEDIEFISDQDLLHRLSVIKAGLEETRQQMHHRGGGSHQPVIALRGDPNAGKSRLLNALAGNETAIVADIAGTTRDTVSVNCRMGTQDVRLVDTAGIEVADQKRETSLGFEAQIIDAAQHQAERASGEANVRLWCVDWTRSDRDEAVAKLQRIAQTGRLGAIDLWVATKCDEPSLQPPEPWIATSSLTGRGLHELANLVSSSLENTDREETGAVLGTAARCSGTLDNAIEAITRAMQWVESGDGHEFVSAELRLAADCLGEVTGAVYTDDILDRVFSRFCIGK</sequence>
<dbReference type="CDD" id="cd14858">
    <property type="entry name" value="TrmE_N"/>
    <property type="match status" value="1"/>
</dbReference>
<dbReference type="Gene3D" id="1.20.120.430">
    <property type="entry name" value="tRNA modification GTPase MnmE domain 2"/>
    <property type="match status" value="1"/>
</dbReference>
<comment type="similarity">
    <text evidence="3">Belongs to the TRAFAC class TrmE-Era-EngA-EngB-Septin-like GTPase superfamily. TrmE GTPase family.</text>
</comment>
<feature type="binding site" evidence="3">
    <location>
        <position position="257"/>
    </location>
    <ligand>
        <name>Mg(2+)</name>
        <dbReference type="ChEBI" id="CHEBI:18420"/>
    </ligand>
</feature>
<keyword evidence="3" id="KW-0460">Magnesium</keyword>
<dbReference type="EC" id="3.6.-.-" evidence="3"/>
<reference evidence="7 8" key="1">
    <citation type="submission" date="2019-02" db="EMBL/GenBank/DDBJ databases">
        <title>Deep-cultivation of Planctomycetes and their phenomic and genomic characterization uncovers novel biology.</title>
        <authorList>
            <person name="Wiegand S."/>
            <person name="Jogler M."/>
            <person name="Boedeker C."/>
            <person name="Pinto D."/>
            <person name="Vollmers J."/>
            <person name="Rivas-Marin E."/>
            <person name="Kohn T."/>
            <person name="Peeters S.H."/>
            <person name="Heuer A."/>
            <person name="Rast P."/>
            <person name="Oberbeckmann S."/>
            <person name="Bunk B."/>
            <person name="Jeske O."/>
            <person name="Meyerdierks A."/>
            <person name="Storesund J.E."/>
            <person name="Kallscheuer N."/>
            <person name="Luecker S."/>
            <person name="Lage O.M."/>
            <person name="Pohl T."/>
            <person name="Merkel B.J."/>
            <person name="Hornburger P."/>
            <person name="Mueller R.-W."/>
            <person name="Bruemmer F."/>
            <person name="Labrenz M."/>
            <person name="Spormann A.M."/>
            <person name="Op Den Camp H."/>
            <person name="Overmann J."/>
            <person name="Amann R."/>
            <person name="Jetten M.S.M."/>
            <person name="Mascher T."/>
            <person name="Medema M.H."/>
            <person name="Devos D.P."/>
            <person name="Kaster A.-K."/>
            <person name="Ovreas L."/>
            <person name="Rohde M."/>
            <person name="Galperin M.Y."/>
            <person name="Jogler C."/>
        </authorList>
    </citation>
    <scope>NUCLEOTIDE SEQUENCE [LARGE SCALE GENOMIC DNA]</scope>
    <source>
        <strain evidence="7 8">Pla52n</strain>
    </source>
</reference>
<protein>
    <recommendedName>
        <fullName evidence="3">tRNA modification GTPase MnmE</fullName>
        <ecNumber evidence="3">3.6.-.-</ecNumber>
    </recommendedName>
</protein>
<feature type="binding site" evidence="3">
    <location>
        <position position="236"/>
    </location>
    <ligand>
        <name>Mg(2+)</name>
        <dbReference type="ChEBI" id="CHEBI:18420"/>
    </ligand>
</feature>
<comment type="subunit">
    <text evidence="3">Homodimer. Heterotetramer of two MnmE and two MnmG subunits.</text>
</comment>
<feature type="domain" description="G" evidence="4">
    <location>
        <begin position="225"/>
        <end position="334"/>
    </location>
</feature>
<proteinExistence type="inferred from homology"/>
<dbReference type="PANTHER" id="PTHR42714">
    <property type="entry name" value="TRNA MODIFICATION GTPASE GTPBP3"/>
    <property type="match status" value="1"/>
</dbReference>
<dbReference type="InterPro" id="IPR004520">
    <property type="entry name" value="GTPase_MnmE"/>
</dbReference>
<evidence type="ECO:0000256" key="3">
    <source>
        <dbReference type="HAMAP-Rule" id="MF_00379"/>
    </source>
</evidence>
<dbReference type="GO" id="GO:0002098">
    <property type="term" value="P:tRNA wobble uridine modification"/>
    <property type="evidence" value="ECO:0007669"/>
    <property type="project" value="TreeGrafter"/>
</dbReference>
<evidence type="ECO:0000313" key="7">
    <source>
        <dbReference type="EMBL" id="TWU08054.1"/>
    </source>
</evidence>
<keyword evidence="3" id="KW-0963">Cytoplasm</keyword>
<dbReference type="Gene3D" id="3.30.1360.120">
    <property type="entry name" value="Probable tRNA modification gtpase trme, domain 1"/>
    <property type="match status" value="1"/>
</dbReference>
<comment type="caution">
    <text evidence="3">Lacks conserved residue(s) required for the propagation of feature annotation.</text>
</comment>